<evidence type="ECO:0000313" key="2">
    <source>
        <dbReference type="EMBL" id="TCV06581.1"/>
    </source>
</evidence>
<gene>
    <name evidence="2" type="ORF">EDC17_10613</name>
</gene>
<sequence length="291" mass="34370">MNQFLSHLPEHKQNELAEIVKVIRDVADPVKIILFGSHTSDKWVEDEYEERGTTYSYISDYDILVVIPHGDKDREHDIASKIENRTLKYKNDVSPIVHSFNYVNKGLEMGQYFFRDIIKEGIVLFDTGEYIFSEPKPLSKEQEKELIIRNFDNWIKIGSSFLNGTKALFENSLQKGLDFRQVVFNLNQTAEKFYGGLLLVYTGYKPKTHKLKVYRKYSKHIDEELNYLFKHPIGDREEYRLFDILNKAYLDARYQDDYYIDLQDLKKLINKVEKLELSVKNLCEKRIAELS</sequence>
<protein>
    <submittedName>
        <fullName evidence="2">HEPN domain-containing protein</fullName>
    </submittedName>
</protein>
<proteinExistence type="predicted"/>
<name>A0A4R3VQ32_9SPHI</name>
<reference evidence="2 3" key="1">
    <citation type="submission" date="2019-03" db="EMBL/GenBank/DDBJ databases">
        <title>Genomic Encyclopedia of Type Strains, Phase IV (KMG-IV): sequencing the most valuable type-strain genomes for metagenomic binning, comparative biology and taxonomic classification.</title>
        <authorList>
            <person name="Goeker M."/>
        </authorList>
    </citation>
    <scope>NUCLEOTIDE SEQUENCE [LARGE SCALE GENOMIC DNA]</scope>
    <source>
        <strain evidence="2 3">DSM 22362</strain>
    </source>
</reference>
<organism evidence="2 3">
    <name type="scientific">Sphingobacterium alimentarium</name>
    <dbReference type="NCBI Taxonomy" id="797292"/>
    <lineage>
        <taxon>Bacteria</taxon>
        <taxon>Pseudomonadati</taxon>
        <taxon>Bacteroidota</taxon>
        <taxon>Sphingobacteriia</taxon>
        <taxon>Sphingobacteriales</taxon>
        <taxon>Sphingobacteriaceae</taxon>
        <taxon>Sphingobacterium</taxon>
    </lineage>
</organism>
<dbReference type="Gene3D" id="1.20.120.330">
    <property type="entry name" value="Nucleotidyltransferases domain 2"/>
    <property type="match status" value="1"/>
</dbReference>
<dbReference type="InterPro" id="IPR007842">
    <property type="entry name" value="HEPN_dom"/>
</dbReference>
<dbReference type="Proteomes" id="UP000295197">
    <property type="component" value="Unassembled WGS sequence"/>
</dbReference>
<dbReference type="PANTHER" id="PTHR33933">
    <property type="entry name" value="NUCLEOTIDYLTRANSFERASE"/>
    <property type="match status" value="1"/>
</dbReference>
<keyword evidence="3" id="KW-1185">Reference proteome</keyword>
<dbReference type="Pfam" id="PF05168">
    <property type="entry name" value="HEPN"/>
    <property type="match status" value="1"/>
</dbReference>
<dbReference type="SUPFAM" id="SSF81301">
    <property type="entry name" value="Nucleotidyltransferase"/>
    <property type="match status" value="1"/>
</dbReference>
<accession>A0A4R3VQ32</accession>
<dbReference type="SUPFAM" id="SSF81593">
    <property type="entry name" value="Nucleotidyltransferase substrate binding subunit/domain"/>
    <property type="match status" value="1"/>
</dbReference>
<comment type="caution">
    <text evidence="2">The sequence shown here is derived from an EMBL/GenBank/DDBJ whole genome shotgun (WGS) entry which is preliminary data.</text>
</comment>
<dbReference type="CDD" id="cd05403">
    <property type="entry name" value="NT_KNTase_like"/>
    <property type="match status" value="1"/>
</dbReference>
<feature type="domain" description="HEPN" evidence="1">
    <location>
        <begin position="155"/>
        <end position="275"/>
    </location>
</feature>
<dbReference type="InterPro" id="IPR052548">
    <property type="entry name" value="Type_VII_TA_antitoxin"/>
</dbReference>
<evidence type="ECO:0000313" key="3">
    <source>
        <dbReference type="Proteomes" id="UP000295197"/>
    </source>
</evidence>
<dbReference type="OrthoDB" id="1321649at2"/>
<dbReference type="RefSeq" id="WP_132778971.1">
    <property type="nucleotide sequence ID" value="NZ_SMBZ01000061.1"/>
</dbReference>
<dbReference type="PANTHER" id="PTHR33933:SF1">
    <property type="entry name" value="PROTEIN ADENYLYLTRANSFERASE MNTA-RELATED"/>
    <property type="match status" value="1"/>
</dbReference>
<dbReference type="SMART" id="SM00748">
    <property type="entry name" value="HEPN"/>
    <property type="match status" value="1"/>
</dbReference>
<dbReference type="EMBL" id="SMBZ01000061">
    <property type="protein sequence ID" value="TCV06581.1"/>
    <property type="molecule type" value="Genomic_DNA"/>
</dbReference>
<evidence type="ECO:0000259" key="1">
    <source>
        <dbReference type="PROSITE" id="PS50910"/>
    </source>
</evidence>
<dbReference type="Gene3D" id="3.30.460.10">
    <property type="entry name" value="Beta Polymerase, domain 2"/>
    <property type="match status" value="1"/>
</dbReference>
<dbReference type="InterPro" id="IPR043519">
    <property type="entry name" value="NT_sf"/>
</dbReference>
<dbReference type="PROSITE" id="PS50910">
    <property type="entry name" value="HEPN"/>
    <property type="match status" value="1"/>
</dbReference>
<dbReference type="AlphaFoldDB" id="A0A4R3VQ32"/>